<dbReference type="Gramene" id="ESQ46413">
    <property type="protein sequence ID" value="ESQ46413"/>
    <property type="gene ID" value="EUTSA_v10000691mg"/>
</dbReference>
<dbReference type="PROSITE" id="PS51678">
    <property type="entry name" value="SAM_MT_PRMT"/>
    <property type="match status" value="1"/>
</dbReference>
<dbReference type="InterPro" id="IPR035248">
    <property type="entry name" value="PRMT5_C"/>
</dbReference>
<dbReference type="Proteomes" id="UP000030689">
    <property type="component" value="Unassembled WGS sequence"/>
</dbReference>
<dbReference type="KEGG" id="eus:EUTSA_v10000691mg"/>
<dbReference type="PANTHER" id="PTHR10738">
    <property type="entry name" value="PROTEIN ARGININE N-METHYLTRANSFERASE 5"/>
    <property type="match status" value="1"/>
</dbReference>
<name>V4M2F1_EUTSA</name>
<dbReference type="Pfam" id="PF17285">
    <property type="entry name" value="PRMT5_TIM"/>
    <property type="match status" value="1"/>
</dbReference>
<dbReference type="GO" id="GO:0005829">
    <property type="term" value="C:cytosol"/>
    <property type="evidence" value="ECO:0007669"/>
    <property type="project" value="TreeGrafter"/>
</dbReference>
<keyword evidence="1 4" id="KW-0489">Methyltransferase</keyword>
<feature type="domain" description="PRMT5 oligomerisation" evidence="8">
    <location>
        <begin position="467"/>
        <end position="547"/>
    </location>
</feature>
<reference evidence="9 10" key="1">
    <citation type="journal article" date="2013" name="Front. Plant Sci.">
        <title>The Reference Genome of the Halophytic Plant Eutrema salsugineum.</title>
        <authorList>
            <person name="Yang R."/>
            <person name="Jarvis D.E."/>
            <person name="Chen H."/>
            <person name="Beilstein M.A."/>
            <person name="Grimwood J."/>
            <person name="Jenkins J."/>
            <person name="Shu S."/>
            <person name="Prochnik S."/>
            <person name="Xin M."/>
            <person name="Ma C."/>
            <person name="Schmutz J."/>
            <person name="Wing R.A."/>
            <person name="Mitchell-Olds T."/>
            <person name="Schumaker K.S."/>
            <person name="Wang X."/>
        </authorList>
    </citation>
    <scope>NUCLEOTIDE SEQUENCE [LARGE SCALE GENOMIC DNA]</scope>
</reference>
<keyword evidence="3 4" id="KW-0949">S-adenosyl-L-methionine</keyword>
<gene>
    <name evidence="9" type="ORF">EUTSA_v10000691mg</name>
</gene>
<dbReference type="Pfam" id="PF17286">
    <property type="entry name" value="PRMT5_C"/>
    <property type="match status" value="1"/>
</dbReference>
<protein>
    <recommendedName>
        <fullName evidence="4">Protein arginine N-methyltransferase</fullName>
    </recommendedName>
</protein>
<dbReference type="InterPro" id="IPR035247">
    <property type="entry name" value="PRMT5_TIM"/>
</dbReference>
<evidence type="ECO:0000259" key="8">
    <source>
        <dbReference type="Pfam" id="PF17286"/>
    </source>
</evidence>
<dbReference type="InterPro" id="IPR035075">
    <property type="entry name" value="PRMT5"/>
</dbReference>
<dbReference type="GO" id="GO:0005634">
    <property type="term" value="C:nucleus"/>
    <property type="evidence" value="ECO:0007669"/>
    <property type="project" value="TreeGrafter"/>
</dbReference>
<dbReference type="PIRSF" id="PIRSF015894">
    <property type="entry name" value="Skb1_MeTrfase"/>
    <property type="match status" value="1"/>
</dbReference>
<dbReference type="InterPro" id="IPR007857">
    <property type="entry name" value="Arg_MeTrfase_PRMT5"/>
</dbReference>
<dbReference type="GO" id="GO:0006355">
    <property type="term" value="P:regulation of DNA-templated transcription"/>
    <property type="evidence" value="ECO:0007669"/>
    <property type="project" value="TreeGrafter"/>
</dbReference>
<comment type="similarity">
    <text evidence="4">Belongs to the class I-like SAM-binding methyltransferase superfamily.</text>
</comment>
<dbReference type="Pfam" id="PF05185">
    <property type="entry name" value="PRMT5"/>
    <property type="match status" value="1"/>
</dbReference>
<keyword evidence="10" id="KW-1185">Reference proteome</keyword>
<dbReference type="InterPro" id="IPR029063">
    <property type="entry name" value="SAM-dependent_MTases_sf"/>
</dbReference>
<dbReference type="SUPFAM" id="SSF53335">
    <property type="entry name" value="S-adenosyl-L-methionine-dependent methyltransferases"/>
    <property type="match status" value="1"/>
</dbReference>
<dbReference type="AlphaFoldDB" id="V4M2F1"/>
<accession>V4M2F1</accession>
<feature type="binding site" evidence="5">
    <location>
        <begin position="320"/>
        <end position="321"/>
    </location>
    <ligand>
        <name>S-adenosyl-L-methionine</name>
        <dbReference type="ChEBI" id="CHEBI:59789"/>
    </ligand>
</feature>
<dbReference type="InterPro" id="IPR025799">
    <property type="entry name" value="Arg_MeTrfase"/>
</dbReference>
<dbReference type="GO" id="GO:0016274">
    <property type="term" value="F:protein-arginine N-methyltransferase activity"/>
    <property type="evidence" value="ECO:0007669"/>
    <property type="project" value="InterPro"/>
</dbReference>
<evidence type="ECO:0000313" key="10">
    <source>
        <dbReference type="Proteomes" id="UP000030689"/>
    </source>
</evidence>
<evidence type="ECO:0000313" key="9">
    <source>
        <dbReference type="EMBL" id="ESQ46413.1"/>
    </source>
</evidence>
<dbReference type="STRING" id="72664.V4M2F1"/>
<evidence type="ECO:0000256" key="4">
    <source>
        <dbReference type="PIRNR" id="PIRNR015894"/>
    </source>
</evidence>
<feature type="domain" description="PRMT5 arginine-N-methyltransferase" evidence="6">
    <location>
        <begin position="283"/>
        <end position="464"/>
    </location>
</feature>
<evidence type="ECO:0000256" key="1">
    <source>
        <dbReference type="ARBA" id="ARBA00022603"/>
    </source>
</evidence>
<evidence type="ECO:0000259" key="6">
    <source>
        <dbReference type="Pfam" id="PF05185"/>
    </source>
</evidence>
<dbReference type="PANTHER" id="PTHR10738:SF0">
    <property type="entry name" value="PROTEIN ARGININE N-METHYLTRANSFERASE 5"/>
    <property type="match status" value="1"/>
</dbReference>
<feature type="binding site" evidence="5">
    <location>
        <position position="379"/>
    </location>
    <ligand>
        <name>S-adenosyl-L-methionine</name>
        <dbReference type="ChEBI" id="CHEBI:59789"/>
    </ligand>
</feature>
<dbReference type="Gene3D" id="3.40.50.150">
    <property type="entry name" value="Vaccinia Virus protein VP39"/>
    <property type="match status" value="1"/>
</dbReference>
<dbReference type="GO" id="GO:0032259">
    <property type="term" value="P:methylation"/>
    <property type="evidence" value="ECO:0007669"/>
    <property type="project" value="UniProtKB-KW"/>
</dbReference>
<dbReference type="eggNOG" id="KOG0822">
    <property type="taxonomic scope" value="Eukaryota"/>
</dbReference>
<feature type="domain" description="PRMT5 TIM barrel" evidence="7">
    <location>
        <begin position="105"/>
        <end position="276"/>
    </location>
</feature>
<dbReference type="Gene3D" id="3.20.20.150">
    <property type="entry name" value="Divalent-metal-dependent TIM barrel enzymes"/>
    <property type="match status" value="2"/>
</dbReference>
<keyword evidence="2 4" id="KW-0808">Transferase</keyword>
<organism evidence="9 10">
    <name type="scientific">Eutrema salsugineum</name>
    <name type="common">Saltwater cress</name>
    <name type="synonym">Sisymbrium salsugineum</name>
    <dbReference type="NCBI Taxonomy" id="72664"/>
    <lineage>
        <taxon>Eukaryota</taxon>
        <taxon>Viridiplantae</taxon>
        <taxon>Streptophyta</taxon>
        <taxon>Embryophyta</taxon>
        <taxon>Tracheophyta</taxon>
        <taxon>Spermatophyta</taxon>
        <taxon>Magnoliopsida</taxon>
        <taxon>eudicotyledons</taxon>
        <taxon>Gunneridae</taxon>
        <taxon>Pentapetalae</taxon>
        <taxon>rosids</taxon>
        <taxon>malvids</taxon>
        <taxon>Brassicales</taxon>
        <taxon>Brassicaceae</taxon>
        <taxon>Eutremeae</taxon>
        <taxon>Eutrema</taxon>
    </lineage>
</organism>
<evidence type="ECO:0000256" key="5">
    <source>
        <dbReference type="PIRSR" id="PIRSR015894-2"/>
    </source>
</evidence>
<feature type="binding site" evidence="5">
    <location>
        <position position="311"/>
    </location>
    <ligand>
        <name>S-adenosyl-L-methionine</name>
        <dbReference type="ChEBI" id="CHEBI:59789"/>
    </ligand>
</feature>
<evidence type="ECO:0000256" key="2">
    <source>
        <dbReference type="ARBA" id="ARBA00022679"/>
    </source>
</evidence>
<dbReference type="Gene3D" id="2.70.160.11">
    <property type="entry name" value="Hnrnp arginine n-methyltransferase1"/>
    <property type="match status" value="1"/>
</dbReference>
<proteinExistence type="inferred from homology"/>
<dbReference type="EMBL" id="KI517426">
    <property type="protein sequence ID" value="ESQ46413.1"/>
    <property type="molecule type" value="Genomic_DNA"/>
</dbReference>
<evidence type="ECO:0000256" key="3">
    <source>
        <dbReference type="ARBA" id="ARBA00022691"/>
    </source>
</evidence>
<sequence>MPLGEREGWETSESRLCGVETEFSADVTPLFSSTSTMADSILSSLLWPGDSHVLPFIRSDLRVSASLTRVIGKFWSWIDLDSEYKYHRMDSETILKQGIAHAKDQNLRVWLRIPLRKSHGTPKAYNSEYSKDSWELWNAFRRLCDYDSNLCVALDVGIIPQSEFPCQISLERWLGEPVKAAFISTKCFVSNAHGQDCLVESYEELMTRLFHHSVQVIISEGPPPDDLVLVGADGQLLSSVTVSRIVLVNYCYSFGLSGTQTHPYKPYLDYISNLFNSMEPLSEQERMKLGYRDLMSTLLQPLKDNLDAEAYEMLEQDSYKYIQYNRAIARALKDSVPNEKASELTTVLMVVGAGRGPLVKASLEAAEKTGRKVKVYALEKNPNAVVTLHDLVKAKGWEGTVIVISCDVRYWTAPERADILVSNFRFWSLVSRFVTCWVFFGDNELSLECLDGAQRFLKPNGISIPCSYTSFIQPITTSKLYCEVKSHNNHSHFETAYSVKLHSVFTFTHPDFSEKHNEGYKKLRFDLPRDMGSALVHGTIFFLVSSLEYLEILLVKPVVVHSKAPIEAHFWRFNDSTKARFHVRSAYLIHRRFVIWIRELYYFWRCGGIMLHRLIKLREL</sequence>
<evidence type="ECO:0000259" key="7">
    <source>
        <dbReference type="Pfam" id="PF17285"/>
    </source>
</evidence>